<evidence type="ECO:0008006" key="3">
    <source>
        <dbReference type="Google" id="ProtNLM"/>
    </source>
</evidence>
<feature type="compositionally biased region" description="Acidic residues" evidence="1">
    <location>
        <begin position="166"/>
        <end position="178"/>
    </location>
</feature>
<dbReference type="EMBL" id="CADCUV010000162">
    <property type="protein sequence ID" value="CAA9432664.1"/>
    <property type="molecule type" value="Genomic_DNA"/>
</dbReference>
<proteinExistence type="predicted"/>
<accession>A0A6J4QAT1</accession>
<dbReference type="AlphaFoldDB" id="A0A6J4QAT1"/>
<evidence type="ECO:0000256" key="1">
    <source>
        <dbReference type="SAM" id="MobiDB-lite"/>
    </source>
</evidence>
<gene>
    <name evidence="2" type="ORF">AVDCRST_MAG22-3445</name>
</gene>
<sequence length="243" mass="26424">MLADSASRIERVQSSYEALQDAKRGFANDFRHLLRTYMDMMENIEVSSAKEIEAALRDRLDTGSIAVVHEAAAQQEEPEPAEATDGPQTEPEEPAFEATGADAADLDDPGATRPIETVASSGQTETPEDEGGQETGPLADEEPRKIDQETQVLSPEEPTETPAEGPVEDETVATEPETEPSTVSGEASEGAATDEPGAADEVEREETTLAEESRSHEFFDRETGEEEKGSRISRASRFLRRRD</sequence>
<feature type="region of interest" description="Disordered" evidence="1">
    <location>
        <begin position="66"/>
        <end position="243"/>
    </location>
</feature>
<organism evidence="2">
    <name type="scientific">uncultured Rubrobacteraceae bacterium</name>
    <dbReference type="NCBI Taxonomy" id="349277"/>
    <lineage>
        <taxon>Bacteria</taxon>
        <taxon>Bacillati</taxon>
        <taxon>Actinomycetota</taxon>
        <taxon>Rubrobacteria</taxon>
        <taxon>Rubrobacterales</taxon>
        <taxon>Rubrobacteraceae</taxon>
        <taxon>environmental samples</taxon>
    </lineage>
</organism>
<evidence type="ECO:0000313" key="2">
    <source>
        <dbReference type="EMBL" id="CAA9432664.1"/>
    </source>
</evidence>
<name>A0A6J4QAT1_9ACTN</name>
<reference evidence="2" key="1">
    <citation type="submission" date="2020-02" db="EMBL/GenBank/DDBJ databases">
        <authorList>
            <person name="Meier V. D."/>
        </authorList>
    </citation>
    <scope>NUCLEOTIDE SEQUENCE</scope>
    <source>
        <strain evidence="2">AVDCRST_MAG22</strain>
    </source>
</reference>
<feature type="compositionally biased region" description="Basic and acidic residues" evidence="1">
    <location>
        <begin position="205"/>
        <end position="230"/>
    </location>
</feature>
<protein>
    <recommendedName>
        <fullName evidence="3">Cell division initiation protein DivIVA</fullName>
    </recommendedName>
</protein>